<evidence type="ECO:0000256" key="1">
    <source>
        <dbReference type="SAM" id="MobiDB-lite"/>
    </source>
</evidence>
<reference evidence="5 6" key="2">
    <citation type="submission" date="2016-10" db="EMBL/GenBank/DDBJ databases">
        <authorList>
            <person name="Varghese N."/>
            <person name="Submissions S."/>
        </authorList>
    </citation>
    <scope>NUCLEOTIDE SEQUENCE [LARGE SCALE GENOMIC DNA]</scope>
    <source>
        <strain evidence="3 6">CDM_1</strain>
        <strain evidence="5">CDM_6</strain>
    </source>
</reference>
<keyword evidence="5" id="KW-1185">Reference proteome</keyword>
<gene>
    <name evidence="4" type="ORF">SAMN04488694_11318</name>
    <name evidence="3" type="ORF">SAMN05192552_1005126</name>
</gene>
<dbReference type="OrthoDB" id="270166at2157"/>
<feature type="compositionally biased region" description="Basic and acidic residues" evidence="1">
    <location>
        <begin position="1"/>
        <end position="27"/>
    </location>
</feature>
<evidence type="ECO:0000256" key="2">
    <source>
        <dbReference type="SAM" id="Phobius"/>
    </source>
</evidence>
<evidence type="ECO:0000313" key="3">
    <source>
        <dbReference type="EMBL" id="SDC59573.1"/>
    </source>
</evidence>
<feature type="transmembrane region" description="Helical" evidence="2">
    <location>
        <begin position="40"/>
        <end position="62"/>
    </location>
</feature>
<evidence type="ECO:0000313" key="6">
    <source>
        <dbReference type="Proteomes" id="UP000324021"/>
    </source>
</evidence>
<keyword evidence="2" id="KW-1133">Transmembrane helix</keyword>
<keyword evidence="2" id="KW-0472">Membrane</keyword>
<dbReference type="Proteomes" id="UP000324021">
    <property type="component" value="Unassembled WGS sequence"/>
</dbReference>
<dbReference type="Proteomes" id="UP000199320">
    <property type="component" value="Unassembled WGS sequence"/>
</dbReference>
<dbReference type="EMBL" id="FOIC01000013">
    <property type="protein sequence ID" value="SET80224.1"/>
    <property type="molecule type" value="Genomic_DNA"/>
</dbReference>
<evidence type="ECO:0000313" key="5">
    <source>
        <dbReference type="Proteomes" id="UP000199320"/>
    </source>
</evidence>
<dbReference type="STRING" id="392421.SAMN04488694_11318"/>
<keyword evidence="2" id="KW-0812">Transmembrane</keyword>
<dbReference type="AlphaFoldDB" id="A0A1G6MVJ0"/>
<organism evidence="3 6">
    <name type="scientific">Natrinema hispanicum</name>
    <dbReference type="NCBI Taxonomy" id="392421"/>
    <lineage>
        <taxon>Archaea</taxon>
        <taxon>Methanobacteriati</taxon>
        <taxon>Methanobacteriota</taxon>
        <taxon>Stenosarchaea group</taxon>
        <taxon>Halobacteria</taxon>
        <taxon>Halobacteriales</taxon>
        <taxon>Natrialbaceae</taxon>
        <taxon>Natrinema</taxon>
    </lineage>
</organism>
<evidence type="ECO:0000313" key="4">
    <source>
        <dbReference type="EMBL" id="SET80224.1"/>
    </source>
</evidence>
<dbReference type="Pfam" id="PF24418">
    <property type="entry name" value="DUF7550"/>
    <property type="match status" value="1"/>
</dbReference>
<protein>
    <submittedName>
        <fullName evidence="3">Uncharacterized protein</fullName>
    </submittedName>
</protein>
<dbReference type="RefSeq" id="WP_092933607.1">
    <property type="nucleotide sequence ID" value="NZ_FMZP01000005.1"/>
</dbReference>
<dbReference type="InterPro" id="IPR055972">
    <property type="entry name" value="DUF7550"/>
</dbReference>
<dbReference type="EMBL" id="FMZP01000005">
    <property type="protein sequence ID" value="SDC59573.1"/>
    <property type="molecule type" value="Genomic_DNA"/>
</dbReference>
<accession>A0A1G6MVJ0</accession>
<sequence length="64" mass="6613">MADDSEHATETDHDSAADVGHDLEAERTTAPMSPYSARDVAVGFVVMLVGVAVAFGIPLLTVGV</sequence>
<reference evidence="4" key="1">
    <citation type="submission" date="2016-10" db="EMBL/GenBank/DDBJ databases">
        <authorList>
            <person name="de Groot N.N."/>
        </authorList>
    </citation>
    <scope>NUCLEOTIDE SEQUENCE [LARGE SCALE GENOMIC DNA]</scope>
    <source>
        <strain evidence="4">CDM_6</strain>
    </source>
</reference>
<feature type="region of interest" description="Disordered" evidence="1">
    <location>
        <begin position="1"/>
        <end position="32"/>
    </location>
</feature>
<proteinExistence type="predicted"/>
<name>A0A1G6MVJ0_9EURY</name>